<dbReference type="EMBL" id="BMGJ01000003">
    <property type="protein sequence ID" value="GGD57370.1"/>
    <property type="molecule type" value="Genomic_DNA"/>
</dbReference>
<feature type="compositionally biased region" description="Low complexity" evidence="1">
    <location>
        <begin position="29"/>
        <end position="44"/>
    </location>
</feature>
<dbReference type="Proteomes" id="UP000614272">
    <property type="component" value="Unassembled WGS sequence"/>
</dbReference>
<feature type="chain" id="PRO_5046456714" evidence="2">
    <location>
        <begin position="22"/>
        <end position="542"/>
    </location>
</feature>
<protein>
    <submittedName>
        <fullName evidence="4">Peptidase S41</fullName>
    </submittedName>
</protein>
<evidence type="ECO:0000256" key="1">
    <source>
        <dbReference type="SAM" id="MobiDB-lite"/>
    </source>
</evidence>
<evidence type="ECO:0000313" key="4">
    <source>
        <dbReference type="EMBL" id="GGD57370.1"/>
    </source>
</evidence>
<dbReference type="InterPro" id="IPR029045">
    <property type="entry name" value="ClpP/crotonase-like_dom_sf"/>
</dbReference>
<dbReference type="Gene3D" id="2.30.42.10">
    <property type="match status" value="1"/>
</dbReference>
<evidence type="ECO:0000256" key="2">
    <source>
        <dbReference type="SAM" id="SignalP"/>
    </source>
</evidence>
<feature type="region of interest" description="Disordered" evidence="1">
    <location>
        <begin position="28"/>
        <end position="47"/>
    </location>
</feature>
<dbReference type="PROSITE" id="PS51257">
    <property type="entry name" value="PROKAR_LIPOPROTEIN"/>
    <property type="match status" value="1"/>
</dbReference>
<keyword evidence="2" id="KW-0732">Signal</keyword>
<feature type="domain" description="Tail specific protease" evidence="3">
    <location>
        <begin position="262"/>
        <end position="413"/>
    </location>
</feature>
<feature type="signal peptide" evidence="2">
    <location>
        <begin position="1"/>
        <end position="21"/>
    </location>
</feature>
<evidence type="ECO:0000313" key="5">
    <source>
        <dbReference type="Proteomes" id="UP000614272"/>
    </source>
</evidence>
<gene>
    <name evidence="4" type="ORF">GCM10011357_11020</name>
</gene>
<organism evidence="4 5">
    <name type="scientific">Lacimicrobium alkaliphilum</name>
    <dbReference type="NCBI Taxonomy" id="1526571"/>
    <lineage>
        <taxon>Bacteria</taxon>
        <taxon>Pseudomonadati</taxon>
        <taxon>Pseudomonadota</taxon>
        <taxon>Gammaproteobacteria</taxon>
        <taxon>Alteromonadales</taxon>
        <taxon>Alteromonadaceae</taxon>
        <taxon>Lacimicrobium</taxon>
    </lineage>
</organism>
<dbReference type="SUPFAM" id="SSF50156">
    <property type="entry name" value="PDZ domain-like"/>
    <property type="match status" value="1"/>
</dbReference>
<accession>A0ABQ1R476</accession>
<name>A0ABQ1R476_9ALTE</name>
<dbReference type="Gene3D" id="3.30.750.170">
    <property type="match status" value="1"/>
</dbReference>
<dbReference type="PANTHER" id="PTHR32060">
    <property type="entry name" value="TAIL-SPECIFIC PROTEASE"/>
    <property type="match status" value="1"/>
</dbReference>
<dbReference type="InterPro" id="IPR005151">
    <property type="entry name" value="Tail-specific_protease"/>
</dbReference>
<dbReference type="PANTHER" id="PTHR32060:SF30">
    <property type="entry name" value="CARBOXY-TERMINAL PROCESSING PROTEASE CTPA"/>
    <property type="match status" value="1"/>
</dbReference>
<dbReference type="Pfam" id="PF03572">
    <property type="entry name" value="Peptidase_S41"/>
    <property type="match status" value="1"/>
</dbReference>
<dbReference type="SUPFAM" id="SSF52096">
    <property type="entry name" value="ClpP/crotonase"/>
    <property type="match status" value="1"/>
</dbReference>
<keyword evidence="5" id="KW-1185">Reference proteome</keyword>
<sequence>MLKVLHTAALLAALVGLSACGGGGGSGPGNFNPPSSGGSSSSGPQWQAGVYAPESELKNFCESPRSGIDEFTGRSFPDKAGSANYEKLWLRSWSNDTYLWYDELDDIDPAGYGVLEYFALLKTSVRTPSGAFKDNFHFHQDTAEYKQRTQSGVESGYGIEWKFSAVSPPRKLQIAFIEPGSPADVAGLKRGAEVLEVDGVDFVDGGDVDAINNGLFPSEAGQSHDFVFETVAGERLDVTMASADVQITPVQNAQVIETEQGRVGYVQFNSHIALAQDQLIDAFELFVNENATDLVVDLRYNGGGLLVLASQLGYMVAGDANTNGRTFEQMQFNDKYPSRDPVTGEQLTPLEFVDKRIDYDRFVETSQNLPTLALNRVFVLTTGGTCSASEAFINGLRGIDIEVILIGDQTCGKPYGFYPTDNCGTTYFTIQFTGVNDKGFGEYSDGFIPTPTPQFPADVQGCMVEDDLTLPLGNPQEGQLMAALDYMGSGSCPEISGVQGLSQKVEPAGKGLQIKRPDPRYRATILENKLYQQFGRYPGEPQ</sequence>
<dbReference type="RefSeq" id="WP_099034029.1">
    <property type="nucleotide sequence ID" value="NZ_BMGJ01000003.1"/>
</dbReference>
<reference evidence="5" key="1">
    <citation type="journal article" date="2019" name="Int. J. Syst. Evol. Microbiol.">
        <title>The Global Catalogue of Microorganisms (GCM) 10K type strain sequencing project: providing services to taxonomists for standard genome sequencing and annotation.</title>
        <authorList>
            <consortium name="The Broad Institute Genomics Platform"/>
            <consortium name="The Broad Institute Genome Sequencing Center for Infectious Disease"/>
            <person name="Wu L."/>
            <person name="Ma J."/>
        </authorList>
    </citation>
    <scope>NUCLEOTIDE SEQUENCE [LARGE SCALE GENOMIC DNA]</scope>
    <source>
        <strain evidence="5">CGMCC 1.12923</strain>
    </source>
</reference>
<comment type="caution">
    <text evidence="4">The sequence shown here is derived from an EMBL/GenBank/DDBJ whole genome shotgun (WGS) entry which is preliminary data.</text>
</comment>
<dbReference type="InterPro" id="IPR036034">
    <property type="entry name" value="PDZ_sf"/>
</dbReference>
<proteinExistence type="predicted"/>
<dbReference type="Gene3D" id="3.90.226.10">
    <property type="entry name" value="2-enoyl-CoA Hydratase, Chain A, domain 1"/>
    <property type="match status" value="1"/>
</dbReference>
<evidence type="ECO:0000259" key="3">
    <source>
        <dbReference type="Pfam" id="PF03572"/>
    </source>
</evidence>